<comment type="similarity">
    <text evidence="1">Belongs to the 'phage' integrase family.</text>
</comment>
<evidence type="ECO:0000256" key="1">
    <source>
        <dbReference type="ARBA" id="ARBA00008857"/>
    </source>
</evidence>
<organism evidence="6 7">
    <name type="scientific">Azospirillum cavernae</name>
    <dbReference type="NCBI Taxonomy" id="2320860"/>
    <lineage>
        <taxon>Bacteria</taxon>
        <taxon>Pseudomonadati</taxon>
        <taxon>Pseudomonadota</taxon>
        <taxon>Alphaproteobacteria</taxon>
        <taxon>Rhodospirillales</taxon>
        <taxon>Azospirillaceae</taxon>
        <taxon>Azospirillum</taxon>
    </lineage>
</organism>
<feature type="domain" description="Tyr recombinase" evidence="5">
    <location>
        <begin position="172"/>
        <end position="343"/>
    </location>
</feature>
<accession>A0A418W081</accession>
<keyword evidence="4" id="KW-0233">DNA recombination</keyword>
<dbReference type="InterPro" id="IPR050808">
    <property type="entry name" value="Phage_Integrase"/>
</dbReference>
<dbReference type="Gene3D" id="1.10.443.10">
    <property type="entry name" value="Intergrase catalytic core"/>
    <property type="match status" value="1"/>
</dbReference>
<dbReference type="InterPro" id="IPR011010">
    <property type="entry name" value="DNA_brk_join_enz"/>
</dbReference>
<evidence type="ECO:0000256" key="3">
    <source>
        <dbReference type="ARBA" id="ARBA00023125"/>
    </source>
</evidence>
<evidence type="ECO:0000256" key="2">
    <source>
        <dbReference type="ARBA" id="ARBA00022908"/>
    </source>
</evidence>
<dbReference type="Proteomes" id="UP000283458">
    <property type="component" value="Unassembled WGS sequence"/>
</dbReference>
<dbReference type="GO" id="GO:0015074">
    <property type="term" value="P:DNA integration"/>
    <property type="evidence" value="ECO:0007669"/>
    <property type="project" value="UniProtKB-KW"/>
</dbReference>
<dbReference type="AlphaFoldDB" id="A0A418W081"/>
<sequence length="353" mass="38970">MGRVELNVPRMKRVAGRWYWRTTAAVKALGFCDEALGDDTDKAITRARDLNAQVENERARRAGLPPSIIPGSVAALIGKYEASPQFAKLAPKTKQDYRLLLRRIEKVAASKIVSTITRAWLVTGYEVVQTKSGLATANAMMRVWRILLGHACDRGMIDVSPADGMRLTGVAARTQIWTPEQVEAFCAAAAAEKRESLALAVRLALDIGQRQGDILALTWNDYDGAAFTIVQNKTKHALRVPVMPDMQARLAAMKRQAVQIIVSEATGRPYQQFHFGHEFARIRAIAKLPSDLQFRDLRRTAATELGAAGATDDEIRSVTGHRSRGVVAVYVRPDERMATAAQNKRQTGRKPRS</sequence>
<protein>
    <submittedName>
        <fullName evidence="6">Site-specific integrase</fullName>
    </submittedName>
</protein>
<keyword evidence="7" id="KW-1185">Reference proteome</keyword>
<reference evidence="6 7" key="1">
    <citation type="submission" date="2018-09" db="EMBL/GenBank/DDBJ databases">
        <authorList>
            <person name="Zhu H."/>
        </authorList>
    </citation>
    <scope>NUCLEOTIDE SEQUENCE [LARGE SCALE GENOMIC DNA]</scope>
    <source>
        <strain evidence="6 7">K2W22B-5</strain>
    </source>
</reference>
<dbReference type="GO" id="GO:0003677">
    <property type="term" value="F:DNA binding"/>
    <property type="evidence" value="ECO:0007669"/>
    <property type="project" value="UniProtKB-KW"/>
</dbReference>
<dbReference type="SUPFAM" id="SSF56349">
    <property type="entry name" value="DNA breaking-rejoining enzymes"/>
    <property type="match status" value="1"/>
</dbReference>
<dbReference type="InterPro" id="IPR010998">
    <property type="entry name" value="Integrase_recombinase_N"/>
</dbReference>
<keyword evidence="2" id="KW-0229">DNA integration</keyword>
<dbReference type="InterPro" id="IPR013762">
    <property type="entry name" value="Integrase-like_cat_sf"/>
</dbReference>
<evidence type="ECO:0000256" key="4">
    <source>
        <dbReference type="ARBA" id="ARBA00023172"/>
    </source>
</evidence>
<dbReference type="EMBL" id="QYUL01000001">
    <property type="protein sequence ID" value="RJF83422.1"/>
    <property type="molecule type" value="Genomic_DNA"/>
</dbReference>
<name>A0A418W081_9PROT</name>
<dbReference type="InterPro" id="IPR002104">
    <property type="entry name" value="Integrase_catalytic"/>
</dbReference>
<dbReference type="Pfam" id="PF00589">
    <property type="entry name" value="Phage_integrase"/>
    <property type="match status" value="1"/>
</dbReference>
<gene>
    <name evidence="6" type="ORF">D3877_01750</name>
</gene>
<dbReference type="GO" id="GO:0006310">
    <property type="term" value="P:DNA recombination"/>
    <property type="evidence" value="ECO:0007669"/>
    <property type="project" value="UniProtKB-KW"/>
</dbReference>
<dbReference type="PANTHER" id="PTHR30629:SF2">
    <property type="entry name" value="PROPHAGE INTEGRASE INTS-RELATED"/>
    <property type="match status" value="1"/>
</dbReference>
<evidence type="ECO:0000259" key="5">
    <source>
        <dbReference type="PROSITE" id="PS51898"/>
    </source>
</evidence>
<evidence type="ECO:0000313" key="6">
    <source>
        <dbReference type="EMBL" id="RJF83422.1"/>
    </source>
</evidence>
<comment type="caution">
    <text evidence="6">The sequence shown here is derived from an EMBL/GenBank/DDBJ whole genome shotgun (WGS) entry which is preliminary data.</text>
</comment>
<dbReference type="CDD" id="cd00796">
    <property type="entry name" value="INT_Rci_Hp1_C"/>
    <property type="match status" value="1"/>
</dbReference>
<keyword evidence="3" id="KW-0238">DNA-binding</keyword>
<evidence type="ECO:0000313" key="7">
    <source>
        <dbReference type="Proteomes" id="UP000283458"/>
    </source>
</evidence>
<dbReference type="PANTHER" id="PTHR30629">
    <property type="entry name" value="PROPHAGE INTEGRASE"/>
    <property type="match status" value="1"/>
</dbReference>
<proteinExistence type="inferred from homology"/>
<dbReference type="PROSITE" id="PS51898">
    <property type="entry name" value="TYR_RECOMBINASE"/>
    <property type="match status" value="1"/>
</dbReference>
<dbReference type="Gene3D" id="1.10.150.130">
    <property type="match status" value="1"/>
</dbReference>